<dbReference type="Pfam" id="PF14953">
    <property type="entry name" value="DUF4504"/>
    <property type="match status" value="1"/>
</dbReference>
<dbReference type="Proteomes" id="UP000816034">
    <property type="component" value="Unassembled WGS sequence"/>
</dbReference>
<dbReference type="RefSeq" id="XP_044544922.1">
    <property type="nucleotide sequence ID" value="XM_044699334.1"/>
</dbReference>
<dbReference type="GeneID" id="68101630"/>
<keyword evidence="2" id="KW-1185">Reference proteome</keyword>
<dbReference type="EMBL" id="PYSW02000037">
    <property type="protein sequence ID" value="KAG2377660.1"/>
    <property type="molecule type" value="Genomic_DNA"/>
</dbReference>
<evidence type="ECO:0000313" key="2">
    <source>
        <dbReference type="Proteomes" id="UP000816034"/>
    </source>
</evidence>
<sequence>MIQSDRQPETFIEFLSCLHRATQHHSFTSATTTIKSLNSTPPNPSVRIDRMKYIHDIQHCTLFKQLFRPASSTSQQHSLRFIYDLYFLSLGLRQCVLLDYMMFAKEEKLCQLLVDFSKEWNQQSLDHTTRLGLMKIEFVTLLGGNWEEMTFTYLINEKQLRTRAEQIISHERLMPIEKRLFVNIDCLEAENTPVPCIESSHRLNDIDAFSKQIFKEICLRVFGNCDHQSQNPQGSTSVDLKFLKESFESNILSFIPFDATMMNALLLNYPIILFYGSRFNTLSDKTDFVANHCLNHLNLQRYSLHSSLLVDDPYILQFVIPTELYEENRSVFDSCIASWLENVKTCVNSTHERNALYLKIESVSHDNIVL</sequence>
<dbReference type="InterPro" id="IPR027850">
    <property type="entry name" value="DUF4504"/>
</dbReference>
<comment type="caution">
    <text evidence="1">The sequence shown here is derived from an EMBL/GenBank/DDBJ whole genome shotgun (WGS) entry which is preliminary data.</text>
</comment>
<gene>
    <name evidence="1" type="ORF">C9374_009176</name>
</gene>
<dbReference type="AlphaFoldDB" id="A0AA88GIZ5"/>
<name>A0AA88GIZ5_NAELO</name>
<accession>A0AA88GIZ5</accession>
<reference evidence="1 2" key="1">
    <citation type="journal article" date="2018" name="BMC Genomics">
        <title>The genome of Naegleria lovaniensis, the basis for a comparative approach to unravel pathogenicity factors of the human pathogenic amoeba N. fowleri.</title>
        <authorList>
            <person name="Liechti N."/>
            <person name="Schurch N."/>
            <person name="Bruggmann R."/>
            <person name="Wittwer M."/>
        </authorList>
    </citation>
    <scope>NUCLEOTIDE SEQUENCE [LARGE SCALE GENOMIC DNA]</scope>
    <source>
        <strain evidence="1 2">ATCC 30569</strain>
    </source>
</reference>
<proteinExistence type="predicted"/>
<protein>
    <submittedName>
        <fullName evidence="1">Uncharacterized protein</fullName>
    </submittedName>
</protein>
<organism evidence="1 2">
    <name type="scientific">Naegleria lovaniensis</name>
    <name type="common">Amoeba</name>
    <dbReference type="NCBI Taxonomy" id="51637"/>
    <lineage>
        <taxon>Eukaryota</taxon>
        <taxon>Discoba</taxon>
        <taxon>Heterolobosea</taxon>
        <taxon>Tetramitia</taxon>
        <taxon>Eutetramitia</taxon>
        <taxon>Vahlkampfiidae</taxon>
        <taxon>Naegleria</taxon>
    </lineage>
</organism>
<evidence type="ECO:0000313" key="1">
    <source>
        <dbReference type="EMBL" id="KAG2377660.1"/>
    </source>
</evidence>